<evidence type="ECO:0000313" key="1">
    <source>
        <dbReference type="EMBL" id="MBX68097.1"/>
    </source>
</evidence>
<sequence length="58" mass="6624">MEFYILNTPHGQVLVGPSMWHNEIGLHKFCNDPRDSHTNLGHHIQKGIQFISISLSNL</sequence>
<proteinExistence type="predicted"/>
<name>A0A2P2QMI4_RHIMU</name>
<dbReference type="EMBL" id="GGEC01087613">
    <property type="protein sequence ID" value="MBX68097.1"/>
    <property type="molecule type" value="Transcribed_RNA"/>
</dbReference>
<dbReference type="AlphaFoldDB" id="A0A2P2QMI4"/>
<organism evidence="1">
    <name type="scientific">Rhizophora mucronata</name>
    <name type="common">Asiatic mangrove</name>
    <dbReference type="NCBI Taxonomy" id="61149"/>
    <lineage>
        <taxon>Eukaryota</taxon>
        <taxon>Viridiplantae</taxon>
        <taxon>Streptophyta</taxon>
        <taxon>Embryophyta</taxon>
        <taxon>Tracheophyta</taxon>
        <taxon>Spermatophyta</taxon>
        <taxon>Magnoliopsida</taxon>
        <taxon>eudicotyledons</taxon>
        <taxon>Gunneridae</taxon>
        <taxon>Pentapetalae</taxon>
        <taxon>rosids</taxon>
        <taxon>fabids</taxon>
        <taxon>Malpighiales</taxon>
        <taxon>Rhizophoraceae</taxon>
        <taxon>Rhizophora</taxon>
    </lineage>
</organism>
<accession>A0A2P2QMI4</accession>
<protein>
    <submittedName>
        <fullName evidence="1">Uncharacterized protein</fullName>
    </submittedName>
</protein>
<reference evidence="1" key="1">
    <citation type="submission" date="2018-02" db="EMBL/GenBank/DDBJ databases">
        <title>Rhizophora mucronata_Transcriptome.</title>
        <authorList>
            <person name="Meera S.P."/>
            <person name="Sreeshan A."/>
            <person name="Augustine A."/>
        </authorList>
    </citation>
    <scope>NUCLEOTIDE SEQUENCE</scope>
    <source>
        <tissue evidence="1">Leaf</tissue>
    </source>
</reference>